<dbReference type="AlphaFoldDB" id="A0A4C1SVR4"/>
<dbReference type="OrthoDB" id="8775810at2759"/>
<accession>A0A4C1SVR4</accession>
<dbReference type="Pfam" id="PF00078">
    <property type="entry name" value="RVT_1"/>
    <property type="match status" value="1"/>
</dbReference>
<sequence>MKALKRIKVGKAAGYDRISSDMLRSGRGIVTLQSIYRGSSACIRINGAYTDWFYIRKGVRQGCVASPWLFNLFMDSSPNDLKEYECGGRMDELSVKCLLYADD</sequence>
<comment type="caution">
    <text evidence="2">The sequence shown here is derived from an EMBL/GenBank/DDBJ whole genome shotgun (WGS) entry which is preliminary data.</text>
</comment>
<dbReference type="PANTHER" id="PTHR47027">
    <property type="entry name" value="REVERSE TRANSCRIPTASE DOMAIN-CONTAINING PROTEIN"/>
    <property type="match status" value="1"/>
</dbReference>
<evidence type="ECO:0000313" key="3">
    <source>
        <dbReference type="Proteomes" id="UP000299102"/>
    </source>
</evidence>
<evidence type="ECO:0000259" key="1">
    <source>
        <dbReference type="PROSITE" id="PS50878"/>
    </source>
</evidence>
<reference evidence="2 3" key="1">
    <citation type="journal article" date="2019" name="Commun. Biol.">
        <title>The bagworm genome reveals a unique fibroin gene that provides high tensile strength.</title>
        <authorList>
            <person name="Kono N."/>
            <person name="Nakamura H."/>
            <person name="Ohtoshi R."/>
            <person name="Tomita M."/>
            <person name="Numata K."/>
            <person name="Arakawa K."/>
        </authorList>
    </citation>
    <scope>NUCLEOTIDE SEQUENCE [LARGE SCALE GENOMIC DNA]</scope>
</reference>
<proteinExistence type="predicted"/>
<gene>
    <name evidence="2" type="ORF">EVAR_3642_1</name>
</gene>
<dbReference type="PANTHER" id="PTHR47027:SF20">
    <property type="entry name" value="REVERSE TRANSCRIPTASE-LIKE PROTEIN WITH RNA-DIRECTED DNA POLYMERASE DOMAIN"/>
    <property type="match status" value="1"/>
</dbReference>
<organism evidence="2 3">
    <name type="scientific">Eumeta variegata</name>
    <name type="common">Bagworm moth</name>
    <name type="synonym">Eumeta japonica</name>
    <dbReference type="NCBI Taxonomy" id="151549"/>
    <lineage>
        <taxon>Eukaryota</taxon>
        <taxon>Metazoa</taxon>
        <taxon>Ecdysozoa</taxon>
        <taxon>Arthropoda</taxon>
        <taxon>Hexapoda</taxon>
        <taxon>Insecta</taxon>
        <taxon>Pterygota</taxon>
        <taxon>Neoptera</taxon>
        <taxon>Endopterygota</taxon>
        <taxon>Lepidoptera</taxon>
        <taxon>Glossata</taxon>
        <taxon>Ditrysia</taxon>
        <taxon>Tineoidea</taxon>
        <taxon>Psychidae</taxon>
        <taxon>Oiketicinae</taxon>
        <taxon>Eumeta</taxon>
    </lineage>
</organism>
<evidence type="ECO:0000313" key="2">
    <source>
        <dbReference type="EMBL" id="GBP06323.1"/>
    </source>
</evidence>
<protein>
    <recommendedName>
        <fullName evidence="1">Reverse transcriptase domain-containing protein</fullName>
    </recommendedName>
</protein>
<dbReference type="STRING" id="151549.A0A4C1SVR4"/>
<dbReference type="Proteomes" id="UP000299102">
    <property type="component" value="Unassembled WGS sequence"/>
</dbReference>
<dbReference type="InterPro" id="IPR000477">
    <property type="entry name" value="RT_dom"/>
</dbReference>
<dbReference type="EMBL" id="BGZK01000021">
    <property type="protein sequence ID" value="GBP06323.1"/>
    <property type="molecule type" value="Genomic_DNA"/>
</dbReference>
<dbReference type="PROSITE" id="PS50878">
    <property type="entry name" value="RT_POL"/>
    <property type="match status" value="1"/>
</dbReference>
<feature type="domain" description="Reverse transcriptase" evidence="1">
    <location>
        <begin position="1"/>
        <end position="103"/>
    </location>
</feature>
<name>A0A4C1SVR4_EUMVA</name>
<keyword evidence="3" id="KW-1185">Reference proteome</keyword>